<comment type="caution">
    <text evidence="1">The sequence shown here is derived from an EMBL/GenBank/DDBJ whole genome shotgun (WGS) entry which is preliminary data.</text>
</comment>
<gene>
    <name evidence="1" type="ORF">G9F00_004711</name>
</gene>
<dbReference type="EMBL" id="DAAUQT010000028">
    <property type="protein sequence ID" value="HAF2502815.1"/>
    <property type="molecule type" value="Genomic_DNA"/>
</dbReference>
<name>A0A744ENE8_SALER</name>
<dbReference type="AlphaFoldDB" id="A0A744ENE8"/>
<sequence>MKHKYQNSSSGIITTIGLQNPIINALNALGFTSATGQKWTHNGLRDYQ</sequence>
<protein>
    <submittedName>
        <fullName evidence="1">Uncharacterized protein</fullName>
    </submittedName>
</protein>
<evidence type="ECO:0000313" key="1">
    <source>
        <dbReference type="EMBL" id="HAF2502815.1"/>
    </source>
</evidence>
<reference evidence="1" key="2">
    <citation type="submission" date="2020-02" db="EMBL/GenBank/DDBJ databases">
        <authorList>
            <consortium name="NCBI Pathogen Detection Project"/>
        </authorList>
    </citation>
    <scope>NUCLEOTIDE SEQUENCE</scope>
    <source>
        <strain evidence="1">MA.CK_97/00002312</strain>
    </source>
</reference>
<reference evidence="1" key="1">
    <citation type="journal article" date="2018" name="Genome Biol.">
        <title>SKESA: strategic k-mer extension for scrupulous assemblies.</title>
        <authorList>
            <person name="Souvorov A."/>
            <person name="Agarwala R."/>
            <person name="Lipman D.J."/>
        </authorList>
    </citation>
    <scope>NUCLEOTIDE SEQUENCE</scope>
    <source>
        <strain evidence="1">MA.CK_97/00002312</strain>
    </source>
</reference>
<organism evidence="1">
    <name type="scientific">Salmonella enterica</name>
    <name type="common">Salmonella choleraesuis</name>
    <dbReference type="NCBI Taxonomy" id="28901"/>
    <lineage>
        <taxon>Bacteria</taxon>
        <taxon>Pseudomonadati</taxon>
        <taxon>Pseudomonadota</taxon>
        <taxon>Gammaproteobacteria</taxon>
        <taxon>Enterobacterales</taxon>
        <taxon>Enterobacteriaceae</taxon>
        <taxon>Salmonella</taxon>
    </lineage>
</organism>
<proteinExistence type="predicted"/>
<accession>A0A744ENE8</accession>